<feature type="compositionally biased region" description="Basic and acidic residues" evidence="1">
    <location>
        <begin position="76"/>
        <end position="88"/>
    </location>
</feature>
<feature type="compositionally biased region" description="Basic residues" evidence="1">
    <location>
        <begin position="92"/>
        <end position="101"/>
    </location>
</feature>
<accession>A0ABU7CBF9</accession>
<gene>
    <name evidence="2" type="ORF">ATANTOWER_018803</name>
</gene>
<keyword evidence="3" id="KW-1185">Reference proteome</keyword>
<sequence length="122" mass="13567">MPAKQKRQSQTVVPPEPTPYILPYIGRGRVKTTNPKHTPPTRNHSAHKQTPSQYKAEKPDANAKLAAPTLGGQSRRAQDCHTAEDRTQQRVPKAKAVHKAHIVQMRPHQPSKNKAPRESAPP</sequence>
<feature type="region of interest" description="Disordered" evidence="1">
    <location>
        <begin position="1"/>
        <end position="122"/>
    </location>
</feature>
<proteinExistence type="predicted"/>
<evidence type="ECO:0000313" key="3">
    <source>
        <dbReference type="Proteomes" id="UP001345963"/>
    </source>
</evidence>
<protein>
    <submittedName>
        <fullName evidence="2">Uncharacterized protein</fullName>
    </submittedName>
</protein>
<name>A0ABU7CBF9_9TELE</name>
<comment type="caution">
    <text evidence="2">The sequence shown here is derived from an EMBL/GenBank/DDBJ whole genome shotgun (WGS) entry which is preliminary data.</text>
</comment>
<evidence type="ECO:0000313" key="2">
    <source>
        <dbReference type="EMBL" id="MED6259215.1"/>
    </source>
</evidence>
<dbReference type="EMBL" id="JAHUTI010082593">
    <property type="protein sequence ID" value="MED6259215.1"/>
    <property type="molecule type" value="Genomic_DNA"/>
</dbReference>
<organism evidence="2 3">
    <name type="scientific">Ataeniobius toweri</name>
    <dbReference type="NCBI Taxonomy" id="208326"/>
    <lineage>
        <taxon>Eukaryota</taxon>
        <taxon>Metazoa</taxon>
        <taxon>Chordata</taxon>
        <taxon>Craniata</taxon>
        <taxon>Vertebrata</taxon>
        <taxon>Euteleostomi</taxon>
        <taxon>Actinopterygii</taxon>
        <taxon>Neopterygii</taxon>
        <taxon>Teleostei</taxon>
        <taxon>Neoteleostei</taxon>
        <taxon>Acanthomorphata</taxon>
        <taxon>Ovalentaria</taxon>
        <taxon>Atherinomorphae</taxon>
        <taxon>Cyprinodontiformes</taxon>
        <taxon>Goodeidae</taxon>
        <taxon>Ataeniobius</taxon>
    </lineage>
</organism>
<evidence type="ECO:0000256" key="1">
    <source>
        <dbReference type="SAM" id="MobiDB-lite"/>
    </source>
</evidence>
<reference evidence="2 3" key="1">
    <citation type="submission" date="2021-07" db="EMBL/GenBank/DDBJ databases">
        <authorList>
            <person name="Palmer J.M."/>
        </authorList>
    </citation>
    <scope>NUCLEOTIDE SEQUENCE [LARGE SCALE GENOMIC DNA]</scope>
    <source>
        <strain evidence="2 3">AT_MEX2019</strain>
        <tissue evidence="2">Muscle</tissue>
    </source>
</reference>
<feature type="compositionally biased region" description="Polar residues" evidence="1">
    <location>
        <begin position="31"/>
        <end position="53"/>
    </location>
</feature>
<dbReference type="Proteomes" id="UP001345963">
    <property type="component" value="Unassembled WGS sequence"/>
</dbReference>